<accession>A0A8X6H1H8</accession>
<feature type="region of interest" description="Disordered" evidence="1">
    <location>
        <begin position="82"/>
        <end position="102"/>
    </location>
</feature>
<dbReference type="Proteomes" id="UP000887116">
    <property type="component" value="Unassembled WGS sequence"/>
</dbReference>
<evidence type="ECO:0000313" key="3">
    <source>
        <dbReference type="Proteomes" id="UP000887116"/>
    </source>
</evidence>
<gene>
    <name evidence="2" type="primary">TV42_01550</name>
    <name evidence="2" type="ORF">TNCT_436541</name>
</gene>
<reference evidence="2" key="1">
    <citation type="submission" date="2020-07" db="EMBL/GenBank/DDBJ databases">
        <title>Multicomponent nature underlies the extraordinary mechanical properties of spider dragline silk.</title>
        <authorList>
            <person name="Kono N."/>
            <person name="Nakamura H."/>
            <person name="Mori M."/>
            <person name="Yoshida Y."/>
            <person name="Ohtoshi R."/>
            <person name="Malay A.D."/>
            <person name="Moran D.A.P."/>
            <person name="Tomita M."/>
            <person name="Numata K."/>
            <person name="Arakawa K."/>
        </authorList>
    </citation>
    <scope>NUCLEOTIDE SEQUENCE</scope>
</reference>
<dbReference type="AlphaFoldDB" id="A0A8X6H1H8"/>
<evidence type="ECO:0000313" key="2">
    <source>
        <dbReference type="EMBL" id="GFQ94348.1"/>
    </source>
</evidence>
<protein>
    <submittedName>
        <fullName evidence="2">ANK_REP_REGION domain-containing protein</fullName>
    </submittedName>
</protein>
<proteinExistence type="predicted"/>
<keyword evidence="3" id="KW-1185">Reference proteome</keyword>
<comment type="caution">
    <text evidence="2">The sequence shown here is derived from an EMBL/GenBank/DDBJ whole genome shotgun (WGS) entry which is preliminary data.</text>
</comment>
<sequence>MIKAVERGNLRVFKYLVAKGASLDIRAPSGTLLQWAEMHKSDPQIKEEDMDEIINIIKAPSEEKKQTDPEIATSTNIDNLKQTGEAESTIPTVQMKQVAKYH</sequence>
<dbReference type="EMBL" id="BMAO01034153">
    <property type="protein sequence ID" value="GFQ94348.1"/>
    <property type="molecule type" value="Genomic_DNA"/>
</dbReference>
<feature type="compositionally biased region" description="Polar residues" evidence="1">
    <location>
        <begin position="82"/>
        <end position="95"/>
    </location>
</feature>
<evidence type="ECO:0000256" key="1">
    <source>
        <dbReference type="SAM" id="MobiDB-lite"/>
    </source>
</evidence>
<organism evidence="2 3">
    <name type="scientific">Trichonephila clavata</name>
    <name type="common">Joro spider</name>
    <name type="synonym">Nephila clavata</name>
    <dbReference type="NCBI Taxonomy" id="2740835"/>
    <lineage>
        <taxon>Eukaryota</taxon>
        <taxon>Metazoa</taxon>
        <taxon>Ecdysozoa</taxon>
        <taxon>Arthropoda</taxon>
        <taxon>Chelicerata</taxon>
        <taxon>Arachnida</taxon>
        <taxon>Araneae</taxon>
        <taxon>Araneomorphae</taxon>
        <taxon>Entelegynae</taxon>
        <taxon>Araneoidea</taxon>
        <taxon>Nephilidae</taxon>
        <taxon>Trichonephila</taxon>
    </lineage>
</organism>
<name>A0A8X6H1H8_TRICU</name>